<dbReference type="KEGG" id="bpw:WESB_0340"/>
<dbReference type="PATRIC" id="fig|1161918.5.peg.2034"/>
<dbReference type="Proteomes" id="UP000003759">
    <property type="component" value="Chromosome"/>
</dbReference>
<dbReference type="RefSeq" id="WP_014932312.1">
    <property type="nucleotide sequence ID" value="NC_018604.1"/>
</dbReference>
<sequence length="106" mass="12491">MTIDLNNYQDIRYLVLMNINSNKSRWWADNNFGSNLFLIQKSKISKYSANEVKRIISDCLDWIVKDNLAKNINVNTEIEKTRINWTVEIIKPDNNTELIEGVWDNV</sequence>
<dbReference type="HOGENOM" id="CLU_2217999_0_0_12"/>
<evidence type="ECO:0008006" key="3">
    <source>
        <dbReference type="Google" id="ProtNLM"/>
    </source>
</evidence>
<organism evidence="1 2">
    <name type="scientific">Brachyspira pilosicoli WesB</name>
    <dbReference type="NCBI Taxonomy" id="1161918"/>
    <lineage>
        <taxon>Bacteria</taxon>
        <taxon>Pseudomonadati</taxon>
        <taxon>Spirochaetota</taxon>
        <taxon>Spirochaetia</taxon>
        <taxon>Brachyspirales</taxon>
        <taxon>Brachyspiraceae</taxon>
        <taxon>Brachyspira</taxon>
    </lineage>
</organism>
<evidence type="ECO:0000313" key="2">
    <source>
        <dbReference type="Proteomes" id="UP000003759"/>
    </source>
</evidence>
<gene>
    <name evidence="1" type="ORF">WESB_0340</name>
</gene>
<dbReference type="Pfam" id="PF07409">
    <property type="entry name" value="GP46"/>
    <property type="match status" value="1"/>
</dbReference>
<proteinExistence type="predicted"/>
<protein>
    <recommendedName>
        <fullName evidence="3">Phage protein GP46</fullName>
    </recommendedName>
</protein>
<accession>K0JI99</accession>
<dbReference type="EMBL" id="HE793032">
    <property type="protein sequence ID" value="CCG55811.1"/>
    <property type="molecule type" value="Genomic_DNA"/>
</dbReference>
<reference evidence="1 2" key="1">
    <citation type="journal article" date="2012" name="BMC Genomics">
        <title>Comparative genomics of Brachyspira pilosicoli strains: genome rearrangements, reductions and correlation of genetic compliment with phenotypic diversity.</title>
        <authorList>
            <person name="Mappley L.J."/>
            <person name="Black M.L."/>
            <person name="Abuoun M."/>
            <person name="Darby A.C."/>
            <person name="Woodward M.J."/>
            <person name="Parkhill J."/>
            <person name="Turner A.K."/>
            <person name="Bellgard M.I."/>
            <person name="La T."/>
            <person name="Phillips N.D."/>
            <person name="La Ragione R.M."/>
            <person name="Hampson D.J."/>
        </authorList>
    </citation>
    <scope>NUCLEOTIDE SEQUENCE [LARGE SCALE GENOMIC DNA]</scope>
    <source>
        <strain evidence="1">WesB</strain>
    </source>
</reference>
<dbReference type="AlphaFoldDB" id="K0JI99"/>
<name>K0JI99_BRAPL</name>
<evidence type="ECO:0000313" key="1">
    <source>
        <dbReference type="EMBL" id="CCG55811.1"/>
    </source>
</evidence>
<dbReference type="InterPro" id="IPR010877">
    <property type="entry name" value="Phage_Mu_Gp46"/>
</dbReference>